<evidence type="ECO:0000313" key="2">
    <source>
        <dbReference type="Proteomes" id="UP000356253"/>
    </source>
</evidence>
<name>A0AC61Y3N7_9FLAO</name>
<reference evidence="1" key="1">
    <citation type="submission" date="2019-09" db="EMBL/GenBank/DDBJ databases">
        <authorList>
            <person name="Rodrigo-Torres L."/>
            <person name="Arahal R. D."/>
            <person name="Lucena T."/>
        </authorList>
    </citation>
    <scope>NUCLEOTIDE SEQUENCE</scope>
    <source>
        <strain evidence="1">ISS653</strain>
    </source>
</reference>
<sequence length="40" mass="4766">MTVNDFSIGLLLWQIINFVLLVILVVLIYKLFKFLKKKLK</sequence>
<evidence type="ECO:0000313" key="1">
    <source>
        <dbReference type="EMBL" id="VVU99086.1"/>
    </source>
</evidence>
<protein>
    <submittedName>
        <fullName evidence="1">Uncharacterized protein</fullName>
    </submittedName>
</protein>
<dbReference type="EMBL" id="CABVMM010000001">
    <property type="protein sequence ID" value="VVU99086.1"/>
    <property type="molecule type" value="Genomic_DNA"/>
</dbReference>
<accession>A0AC61Y3N7</accession>
<gene>
    <name evidence="1" type="ORF">FVB9532_00337</name>
</gene>
<dbReference type="Proteomes" id="UP000356253">
    <property type="component" value="Unassembled WGS sequence"/>
</dbReference>
<organism evidence="1 2">
    <name type="scientific">Mesonia oceanica</name>
    <dbReference type="NCBI Taxonomy" id="2687242"/>
    <lineage>
        <taxon>Bacteria</taxon>
        <taxon>Pseudomonadati</taxon>
        <taxon>Bacteroidota</taxon>
        <taxon>Flavobacteriia</taxon>
        <taxon>Flavobacteriales</taxon>
        <taxon>Flavobacteriaceae</taxon>
        <taxon>Mesonia</taxon>
    </lineage>
</organism>
<keyword evidence="2" id="KW-1185">Reference proteome</keyword>
<proteinExistence type="predicted"/>
<comment type="caution">
    <text evidence="1">The sequence shown here is derived from an EMBL/GenBank/DDBJ whole genome shotgun (WGS) entry which is preliminary data.</text>
</comment>